<feature type="compositionally biased region" description="Polar residues" evidence="1">
    <location>
        <begin position="1"/>
        <end position="11"/>
    </location>
</feature>
<organism evidence="2">
    <name type="scientific">Rhizophora mucronata</name>
    <name type="common">Asiatic mangrove</name>
    <dbReference type="NCBI Taxonomy" id="61149"/>
    <lineage>
        <taxon>Eukaryota</taxon>
        <taxon>Viridiplantae</taxon>
        <taxon>Streptophyta</taxon>
        <taxon>Embryophyta</taxon>
        <taxon>Tracheophyta</taxon>
        <taxon>Spermatophyta</taxon>
        <taxon>Magnoliopsida</taxon>
        <taxon>eudicotyledons</taxon>
        <taxon>Gunneridae</taxon>
        <taxon>Pentapetalae</taxon>
        <taxon>rosids</taxon>
        <taxon>fabids</taxon>
        <taxon>Malpighiales</taxon>
        <taxon>Rhizophoraceae</taxon>
        <taxon>Rhizophora</taxon>
    </lineage>
</organism>
<name>A0A2P2IQI2_RHIMU</name>
<reference evidence="2" key="1">
    <citation type="submission" date="2018-02" db="EMBL/GenBank/DDBJ databases">
        <title>Rhizophora mucronata_Transcriptome.</title>
        <authorList>
            <person name="Meera S.P."/>
            <person name="Sreeshan A."/>
            <person name="Augustine A."/>
        </authorList>
    </citation>
    <scope>NUCLEOTIDE SEQUENCE</scope>
    <source>
        <tissue evidence="2">Leaf</tissue>
    </source>
</reference>
<feature type="region of interest" description="Disordered" evidence="1">
    <location>
        <begin position="1"/>
        <end position="22"/>
    </location>
</feature>
<sequence>MFSQHMQVSSGKQRKMKKITHDQAKPRLLFSMKLLQMLNFIS</sequence>
<dbReference type="AlphaFoldDB" id="A0A2P2IQI2"/>
<evidence type="ECO:0000313" key="2">
    <source>
        <dbReference type="EMBL" id="MBW83492.1"/>
    </source>
</evidence>
<protein>
    <submittedName>
        <fullName evidence="2">Uncharacterized protein</fullName>
    </submittedName>
</protein>
<accession>A0A2P2IQI2</accession>
<proteinExistence type="predicted"/>
<dbReference type="EMBL" id="GGEC01003009">
    <property type="protein sequence ID" value="MBW83492.1"/>
    <property type="molecule type" value="Transcribed_RNA"/>
</dbReference>
<evidence type="ECO:0000256" key="1">
    <source>
        <dbReference type="SAM" id="MobiDB-lite"/>
    </source>
</evidence>